<evidence type="ECO:0000259" key="1">
    <source>
        <dbReference type="Pfam" id="PF24964"/>
    </source>
</evidence>
<dbReference type="GO" id="GO:0003676">
    <property type="term" value="F:nucleic acid binding"/>
    <property type="evidence" value="ECO:0007669"/>
    <property type="project" value="InterPro"/>
</dbReference>
<evidence type="ECO:0000313" key="2">
    <source>
        <dbReference type="EMBL" id="EEE61266.1"/>
    </source>
</evidence>
<dbReference type="Pfam" id="PF24964">
    <property type="entry name" value="DUF7769"/>
    <property type="match status" value="1"/>
</dbReference>
<dbReference type="EMBL" id="CM000141">
    <property type="protein sequence ID" value="EEE61266.1"/>
    <property type="molecule type" value="Genomic_DNA"/>
</dbReference>
<dbReference type="Gene3D" id="3.30.420.10">
    <property type="entry name" value="Ribonuclease H-like superfamily/Ribonuclease H"/>
    <property type="match status" value="1"/>
</dbReference>
<dbReference type="PANTHER" id="PTHR47169">
    <property type="entry name" value="OS01G0541250 PROTEIN"/>
    <property type="match status" value="1"/>
</dbReference>
<proteinExistence type="predicted"/>
<organism evidence="2">
    <name type="scientific">Oryza sativa subsp. japonica</name>
    <name type="common">Rice</name>
    <dbReference type="NCBI Taxonomy" id="39947"/>
    <lineage>
        <taxon>Eukaryota</taxon>
        <taxon>Viridiplantae</taxon>
        <taxon>Streptophyta</taxon>
        <taxon>Embryophyta</taxon>
        <taxon>Tracheophyta</taxon>
        <taxon>Spermatophyta</taxon>
        <taxon>Magnoliopsida</taxon>
        <taxon>Liliopsida</taxon>
        <taxon>Poales</taxon>
        <taxon>Poaceae</taxon>
        <taxon>BOP clade</taxon>
        <taxon>Oryzoideae</taxon>
        <taxon>Oryzeae</taxon>
        <taxon>Oryzinae</taxon>
        <taxon>Oryza</taxon>
        <taxon>Oryza sativa</taxon>
    </lineage>
</organism>
<dbReference type="Proteomes" id="UP000007752">
    <property type="component" value="Chromosome 4"/>
</dbReference>
<feature type="domain" description="DUF7769" evidence="1">
    <location>
        <begin position="73"/>
        <end position="127"/>
    </location>
</feature>
<reference evidence="2" key="2">
    <citation type="submission" date="2008-12" db="EMBL/GenBank/DDBJ databases">
        <title>Improved gene annotation of the rice (Oryza sativa) genomes.</title>
        <authorList>
            <person name="Wang J."/>
            <person name="Li R."/>
            <person name="Fan W."/>
            <person name="Huang Q."/>
            <person name="Zhang J."/>
            <person name="Zhou Y."/>
            <person name="Hu Y."/>
            <person name="Zi S."/>
            <person name="Li J."/>
            <person name="Ni P."/>
            <person name="Zheng H."/>
            <person name="Zhang Y."/>
            <person name="Zhao M."/>
            <person name="Hao Q."/>
            <person name="McDermott J."/>
            <person name="Samudrala R."/>
            <person name="Kristiansen K."/>
            <person name="Wong G.K.-S."/>
        </authorList>
    </citation>
    <scope>NUCLEOTIDE SEQUENCE</scope>
</reference>
<gene>
    <name evidence="2" type="ORF">OsJ_15341</name>
</gene>
<accession>B9FFY2</accession>
<dbReference type="PANTHER" id="PTHR47169:SF2">
    <property type="entry name" value="OS01G0541250 PROTEIN"/>
    <property type="match status" value="1"/>
</dbReference>
<sequence>MAAIPLFDLNAPPPEDGDELRGGEAIADEAGVNIAGDEGGGGAVADEVIAQNAGNIASGEGVQPQERKIRRWLSDKERYAVYIALHAKSKGGRLEKDTTKKVAEYFNVGIQVIQRIWKHAREQVALGLKVDVDNRKTRCCGPNKMEIDLSKIATIPLNRRSNLRSLANSLGVSIATVHQKFKLVVDMTKRKKTYYLLPEEEDPLRTVQNKNRIGKVMFLTAIARPRFDEEGNVTFSGKIGTWPFVKEVPAIRKSRNRTIGTLETKSIIVNRDVMRQFLIEKVIPAIQSLWPEEDIGDTIYIQQDNARTHVPPNDPHFLQAVAATGLNIQLKQPSNSPDMNVLDLGFFSSIQSLTNCSSPKTIQELIHAVQEEFDGYEASKINRVFLTLQLCMLEVMKDNGGNRYKIPHMNKQALEREGRWTELSYTSRRAPLLLATDPTMTLQPQIQQILCLYNCSRHDHLVHAKNKECSCSCQEQRNIPGDERAAAAEVAEVEVVGEAARRRRYGRVCLAPMEVVQLDVAAHRQIWWAPRPPQTADIADHEASAGALALP</sequence>
<dbReference type="InterPro" id="IPR036397">
    <property type="entry name" value="RNaseH_sf"/>
</dbReference>
<name>B9FFY2_ORYSJ</name>
<reference evidence="2" key="1">
    <citation type="journal article" date="2005" name="PLoS Biol.">
        <title>The genomes of Oryza sativa: a history of duplications.</title>
        <authorList>
            <person name="Yu J."/>
            <person name="Wang J."/>
            <person name="Lin W."/>
            <person name="Li S."/>
            <person name="Li H."/>
            <person name="Zhou J."/>
            <person name="Ni P."/>
            <person name="Dong W."/>
            <person name="Hu S."/>
            <person name="Zeng C."/>
            <person name="Zhang J."/>
            <person name="Zhang Y."/>
            <person name="Li R."/>
            <person name="Xu Z."/>
            <person name="Li S."/>
            <person name="Li X."/>
            <person name="Zheng H."/>
            <person name="Cong L."/>
            <person name="Lin L."/>
            <person name="Yin J."/>
            <person name="Geng J."/>
            <person name="Li G."/>
            <person name="Shi J."/>
            <person name="Liu J."/>
            <person name="Lv H."/>
            <person name="Li J."/>
            <person name="Wang J."/>
            <person name="Deng Y."/>
            <person name="Ran L."/>
            <person name="Shi X."/>
            <person name="Wang X."/>
            <person name="Wu Q."/>
            <person name="Li C."/>
            <person name="Ren X."/>
            <person name="Wang J."/>
            <person name="Wang X."/>
            <person name="Li D."/>
            <person name="Liu D."/>
            <person name="Zhang X."/>
            <person name="Ji Z."/>
            <person name="Zhao W."/>
            <person name="Sun Y."/>
            <person name="Zhang Z."/>
            <person name="Bao J."/>
            <person name="Han Y."/>
            <person name="Dong L."/>
            <person name="Ji J."/>
            <person name="Chen P."/>
            <person name="Wu S."/>
            <person name="Liu J."/>
            <person name="Xiao Y."/>
            <person name="Bu D."/>
            <person name="Tan J."/>
            <person name="Yang L."/>
            <person name="Ye C."/>
            <person name="Zhang J."/>
            <person name="Xu J."/>
            <person name="Zhou Y."/>
            <person name="Yu Y."/>
            <person name="Zhang B."/>
            <person name="Zhuang S."/>
            <person name="Wei H."/>
            <person name="Liu B."/>
            <person name="Lei M."/>
            <person name="Yu H."/>
            <person name="Li Y."/>
            <person name="Xu H."/>
            <person name="Wei S."/>
            <person name="He X."/>
            <person name="Fang L."/>
            <person name="Zhang Z."/>
            <person name="Zhang Y."/>
            <person name="Huang X."/>
            <person name="Su Z."/>
            <person name="Tong W."/>
            <person name="Li J."/>
            <person name="Tong Z."/>
            <person name="Li S."/>
            <person name="Ye J."/>
            <person name="Wang L."/>
            <person name="Fang L."/>
            <person name="Lei T."/>
            <person name="Chen C."/>
            <person name="Chen H."/>
            <person name="Xu Z."/>
            <person name="Li H."/>
            <person name="Huang H."/>
            <person name="Zhang F."/>
            <person name="Xu H."/>
            <person name="Li N."/>
            <person name="Zhao C."/>
            <person name="Li S."/>
            <person name="Dong L."/>
            <person name="Huang Y."/>
            <person name="Li L."/>
            <person name="Xi Y."/>
            <person name="Qi Q."/>
            <person name="Li W."/>
            <person name="Zhang B."/>
            <person name="Hu W."/>
            <person name="Zhang Y."/>
            <person name="Tian X."/>
            <person name="Jiao Y."/>
            <person name="Liang X."/>
            <person name="Jin J."/>
            <person name="Gao L."/>
            <person name="Zheng W."/>
            <person name="Hao B."/>
            <person name="Liu S."/>
            <person name="Wang W."/>
            <person name="Yuan L."/>
            <person name="Cao M."/>
            <person name="McDermott J."/>
            <person name="Samudrala R."/>
            <person name="Wang J."/>
            <person name="Wong G.K."/>
            <person name="Yang H."/>
        </authorList>
    </citation>
    <scope>NUCLEOTIDE SEQUENCE [LARGE SCALE GENOMIC DNA]</scope>
</reference>
<protein>
    <recommendedName>
        <fullName evidence="1">DUF7769 domain-containing protein</fullName>
    </recommendedName>
</protein>
<dbReference type="InterPro" id="IPR056671">
    <property type="entry name" value="DUF7769"/>
</dbReference>
<dbReference type="AlphaFoldDB" id="B9FFY2"/>